<feature type="region of interest" description="Disordered" evidence="1">
    <location>
        <begin position="1"/>
        <end position="21"/>
    </location>
</feature>
<dbReference type="InterPro" id="IPR050194">
    <property type="entry name" value="Glycosyltransferase_grp1"/>
</dbReference>
<dbReference type="SUPFAM" id="SSF53756">
    <property type="entry name" value="UDP-Glycosyltransferase/glycogen phosphorylase"/>
    <property type="match status" value="1"/>
</dbReference>
<dbReference type="HOGENOM" id="CLU_643743_0_0_4"/>
<sequence>MRGADRSGDGPAPSRSTGVASSGGHVIHLVGRLTDEVFSFLGPATEALTGSGLAQTVVIVDDLRYRHQLHRFHDDIDLVLIPERGSRLLRWQASMQTLREVLAKHDDVKAMHLHGFLPSLIGSYVARSLGLGVPMYYSPHGSKSLGSLHRLGSLMLWCLKPVIGSLRDLRAISSLSQEAKALHTLTDTQSIEVAESPVSEAFFDVDRHEVHHPLIVTGSRCHDPRAAELFAQLAVLLSDKALRLSFNWIGRTDQNSQVRLRAADVSVYDVREDSDLASRLAAGWIYMAPGRTRGFPVFLAEAMAVGLPCVAIDTPDHRDVIRHGETGFLCRNEEEILYSIAQLIDTPGLRAAMGAAARRTARQRFSEARFRDSLLSAYDLPTGPGGLSPLSPLLPSIGGSGLTSATPAAPPPRSPTPAGAIDLSPL</sequence>
<feature type="region of interest" description="Disordered" evidence="1">
    <location>
        <begin position="398"/>
        <end position="426"/>
    </location>
</feature>
<dbReference type="Gene3D" id="3.40.50.2000">
    <property type="entry name" value="Glycogen Phosphorylase B"/>
    <property type="match status" value="2"/>
</dbReference>
<dbReference type="AlphaFoldDB" id="A2SDR4"/>
<dbReference type="Pfam" id="PF13692">
    <property type="entry name" value="Glyco_trans_1_4"/>
    <property type="match status" value="1"/>
</dbReference>
<dbReference type="STRING" id="420662.Mpe_A0741"/>
<dbReference type="KEGG" id="mpt:Mpe_A0741"/>
<evidence type="ECO:0000313" key="3">
    <source>
        <dbReference type="Proteomes" id="UP000000366"/>
    </source>
</evidence>
<gene>
    <name evidence="2" type="ordered locus">Mpe_A0741</name>
</gene>
<organism evidence="2 3">
    <name type="scientific">Methylibium petroleiphilum (strain ATCC BAA-1232 / LMG 22953 / PM1)</name>
    <dbReference type="NCBI Taxonomy" id="420662"/>
    <lineage>
        <taxon>Bacteria</taxon>
        <taxon>Pseudomonadati</taxon>
        <taxon>Pseudomonadota</taxon>
        <taxon>Betaproteobacteria</taxon>
        <taxon>Burkholderiales</taxon>
        <taxon>Sphaerotilaceae</taxon>
        <taxon>Methylibium</taxon>
    </lineage>
</organism>
<dbReference type="PANTHER" id="PTHR45947">
    <property type="entry name" value="SULFOQUINOVOSYL TRANSFERASE SQD2"/>
    <property type="match status" value="1"/>
</dbReference>
<dbReference type="EMBL" id="CP000555">
    <property type="protein sequence ID" value="ABM93703.1"/>
    <property type="molecule type" value="Genomic_DNA"/>
</dbReference>
<evidence type="ECO:0000256" key="1">
    <source>
        <dbReference type="SAM" id="MobiDB-lite"/>
    </source>
</evidence>
<keyword evidence="2" id="KW-0808">Transferase</keyword>
<evidence type="ECO:0000313" key="2">
    <source>
        <dbReference type="EMBL" id="ABM93703.1"/>
    </source>
</evidence>
<protein>
    <submittedName>
        <fullName evidence="2">Glycosyltransferase-like protein</fullName>
    </submittedName>
</protein>
<dbReference type="GO" id="GO:0016757">
    <property type="term" value="F:glycosyltransferase activity"/>
    <property type="evidence" value="ECO:0007669"/>
    <property type="project" value="TreeGrafter"/>
</dbReference>
<dbReference type="Proteomes" id="UP000000366">
    <property type="component" value="Chromosome"/>
</dbReference>
<proteinExistence type="predicted"/>
<reference evidence="2 3" key="1">
    <citation type="journal article" date="2007" name="J. Bacteriol.">
        <title>Whole-genome analysis of the methyl tert-butyl ether-degrading beta-proteobacterium Methylibium petroleiphilum PM1.</title>
        <authorList>
            <person name="Kane S.R."/>
            <person name="Chakicherla A.Y."/>
            <person name="Chain P.S.G."/>
            <person name="Schmidt R."/>
            <person name="Shin M.W."/>
            <person name="Legler T.C."/>
            <person name="Scow K.M."/>
            <person name="Larimer F.W."/>
            <person name="Lucas S.M."/>
            <person name="Richardson P.M."/>
            <person name="Hristova K.R."/>
        </authorList>
    </citation>
    <scope>NUCLEOTIDE SEQUENCE [LARGE SCALE GENOMIC DNA]</scope>
    <source>
        <strain evidence="3">ATCC BAA-1232 / LMG 22953 / PM1</strain>
    </source>
</reference>
<dbReference type="PANTHER" id="PTHR45947:SF3">
    <property type="entry name" value="SULFOQUINOVOSYL TRANSFERASE SQD2"/>
    <property type="match status" value="1"/>
</dbReference>
<keyword evidence="3" id="KW-1185">Reference proteome</keyword>
<dbReference type="eggNOG" id="COG0438">
    <property type="taxonomic scope" value="Bacteria"/>
</dbReference>
<name>A2SDR4_METPP</name>
<dbReference type="CAZy" id="GT4">
    <property type="family name" value="Glycosyltransferase Family 4"/>
</dbReference>
<feature type="compositionally biased region" description="Low complexity" evidence="1">
    <location>
        <begin position="398"/>
        <end position="407"/>
    </location>
</feature>
<accession>A2SDR4</accession>